<reference evidence="3" key="1">
    <citation type="submission" date="2021-08" db="EMBL/GenBank/DDBJ databases">
        <title>Chromosome-Level Trichoderma cornu-damae using Hi-C Data.</title>
        <authorList>
            <person name="Kim C.S."/>
        </authorList>
    </citation>
    <scope>NUCLEOTIDE SEQUENCE</scope>
    <source>
        <strain evidence="3">KA19-0412C</strain>
    </source>
</reference>
<evidence type="ECO:0000313" key="3">
    <source>
        <dbReference type="EMBL" id="KAH6603413.1"/>
    </source>
</evidence>
<feature type="transmembrane region" description="Helical" evidence="2">
    <location>
        <begin position="177"/>
        <end position="196"/>
    </location>
</feature>
<comment type="caution">
    <text evidence="3">The sequence shown here is derived from an EMBL/GenBank/DDBJ whole genome shotgun (WGS) entry which is preliminary data.</text>
</comment>
<dbReference type="Proteomes" id="UP000827724">
    <property type="component" value="Unassembled WGS sequence"/>
</dbReference>
<proteinExistence type="predicted"/>
<name>A0A9P8TSS2_9HYPO</name>
<accession>A0A9P8TSS2</accession>
<gene>
    <name evidence="3" type="ORF">Trco_008188</name>
</gene>
<dbReference type="EMBL" id="JAIWOZ010000007">
    <property type="protein sequence ID" value="KAH6603413.1"/>
    <property type="molecule type" value="Genomic_DNA"/>
</dbReference>
<keyword evidence="4" id="KW-1185">Reference proteome</keyword>
<sequence>MFSQFTSSAHRDSSHSRSPSYEQYTTEITNPRRRPREIQRRASESDSMDIRPHPFVAAAHNIKKQTSSIWSPHLRQDRRASRYSIWAPPSLAESAEFGIWQRNLQLVLFVLGFICPFAWMIGAGLSVPPKPERDMTERDYSTGHLDLRIEARHQMQYINAERLHDRVKWWRSVNRRMSIIGAVIVSLAIVLVVVGVKQQWHS</sequence>
<dbReference type="OrthoDB" id="4153178at2759"/>
<feature type="compositionally biased region" description="Basic and acidic residues" evidence="1">
    <location>
        <begin position="36"/>
        <end position="50"/>
    </location>
</feature>
<evidence type="ECO:0000256" key="1">
    <source>
        <dbReference type="SAM" id="MobiDB-lite"/>
    </source>
</evidence>
<evidence type="ECO:0008006" key="5">
    <source>
        <dbReference type="Google" id="ProtNLM"/>
    </source>
</evidence>
<feature type="region of interest" description="Disordered" evidence="1">
    <location>
        <begin position="1"/>
        <end position="50"/>
    </location>
</feature>
<organism evidence="3 4">
    <name type="scientific">Trichoderma cornu-damae</name>
    <dbReference type="NCBI Taxonomy" id="654480"/>
    <lineage>
        <taxon>Eukaryota</taxon>
        <taxon>Fungi</taxon>
        <taxon>Dikarya</taxon>
        <taxon>Ascomycota</taxon>
        <taxon>Pezizomycotina</taxon>
        <taxon>Sordariomycetes</taxon>
        <taxon>Hypocreomycetidae</taxon>
        <taxon>Hypocreales</taxon>
        <taxon>Hypocreaceae</taxon>
        <taxon>Trichoderma</taxon>
    </lineage>
</organism>
<feature type="transmembrane region" description="Helical" evidence="2">
    <location>
        <begin position="106"/>
        <end position="127"/>
    </location>
</feature>
<evidence type="ECO:0000313" key="4">
    <source>
        <dbReference type="Proteomes" id="UP000827724"/>
    </source>
</evidence>
<keyword evidence="2" id="KW-1133">Transmembrane helix</keyword>
<evidence type="ECO:0000256" key="2">
    <source>
        <dbReference type="SAM" id="Phobius"/>
    </source>
</evidence>
<protein>
    <recommendedName>
        <fullName evidence="5">Serine-rich protein</fullName>
    </recommendedName>
</protein>
<keyword evidence="2" id="KW-0812">Transmembrane</keyword>
<keyword evidence="2" id="KW-0472">Membrane</keyword>
<dbReference type="AlphaFoldDB" id="A0A9P8TSS2"/>